<protein>
    <submittedName>
        <fullName evidence="1">Uncharacterized protein</fullName>
    </submittedName>
</protein>
<name>A0A2S7T4B3_9FLAO</name>
<reference evidence="2" key="1">
    <citation type="submission" date="2016-11" db="EMBL/GenBank/DDBJ databases">
        <title>Trade-off between light-utilization and light-protection in marine flavobacteria.</title>
        <authorList>
            <person name="Kumagai Y."/>
            <person name="Yoshizawa S."/>
            <person name="Kogure K."/>
        </authorList>
    </citation>
    <scope>NUCLEOTIDE SEQUENCE [LARGE SCALE GENOMIC DNA]</scope>
    <source>
        <strain evidence="2">SG-18</strain>
    </source>
</reference>
<dbReference type="Proteomes" id="UP000239366">
    <property type="component" value="Unassembled WGS sequence"/>
</dbReference>
<accession>A0A2S7T4B3</accession>
<dbReference type="EMBL" id="MQVX01000001">
    <property type="protein sequence ID" value="PQJ14760.1"/>
    <property type="molecule type" value="Genomic_DNA"/>
</dbReference>
<keyword evidence="2" id="KW-1185">Reference proteome</keyword>
<organism evidence="1 2">
    <name type="scientific">Aureicoccus marinus</name>
    <dbReference type="NCBI Taxonomy" id="754435"/>
    <lineage>
        <taxon>Bacteria</taxon>
        <taxon>Pseudomonadati</taxon>
        <taxon>Bacteroidota</taxon>
        <taxon>Flavobacteriia</taxon>
        <taxon>Flavobacteriales</taxon>
        <taxon>Flavobacteriaceae</taxon>
        <taxon>Aureicoccus</taxon>
    </lineage>
</organism>
<proteinExistence type="predicted"/>
<evidence type="ECO:0000313" key="2">
    <source>
        <dbReference type="Proteomes" id="UP000239366"/>
    </source>
</evidence>
<comment type="caution">
    <text evidence="1">The sequence shown here is derived from an EMBL/GenBank/DDBJ whole genome shotgun (WGS) entry which is preliminary data.</text>
</comment>
<dbReference type="AlphaFoldDB" id="A0A2S7T4B3"/>
<sequence>MFGANLYSLGKSFKERRLNCPFYGLICSPTVQEGILTVRSDPLLPFEQFLQFCFVITNQKT</sequence>
<evidence type="ECO:0000313" key="1">
    <source>
        <dbReference type="EMBL" id="PQJ14760.1"/>
    </source>
</evidence>
<gene>
    <name evidence="1" type="ORF">BST99_02500</name>
</gene>